<evidence type="ECO:0000313" key="2">
    <source>
        <dbReference type="Proteomes" id="UP000271678"/>
    </source>
</evidence>
<gene>
    <name evidence="1" type="ORF">EFY87_16770</name>
</gene>
<comment type="caution">
    <text evidence="1">The sequence shown here is derived from an EMBL/GenBank/DDBJ whole genome shotgun (WGS) entry which is preliminary data.</text>
</comment>
<dbReference type="AlphaFoldDB" id="A0A3M9M2P5"/>
<keyword evidence="2" id="KW-1185">Reference proteome</keyword>
<evidence type="ECO:0000313" key="1">
    <source>
        <dbReference type="EMBL" id="RNI19487.1"/>
    </source>
</evidence>
<organism evidence="1 2">
    <name type="scientific">Flexivirga caeni</name>
    <dbReference type="NCBI Taxonomy" id="2294115"/>
    <lineage>
        <taxon>Bacteria</taxon>
        <taxon>Bacillati</taxon>
        <taxon>Actinomycetota</taxon>
        <taxon>Actinomycetes</taxon>
        <taxon>Micrococcales</taxon>
        <taxon>Dermacoccaceae</taxon>
        <taxon>Flexivirga</taxon>
    </lineage>
</organism>
<evidence type="ECO:0008006" key="3">
    <source>
        <dbReference type="Google" id="ProtNLM"/>
    </source>
</evidence>
<proteinExistence type="predicted"/>
<dbReference type="Proteomes" id="UP000271678">
    <property type="component" value="Unassembled WGS sequence"/>
</dbReference>
<accession>A0A3M9M2P5</accession>
<reference evidence="1 2" key="1">
    <citation type="submission" date="2018-11" db="EMBL/GenBank/DDBJ databases">
        <title>Draft genome of Simplicispira Flexivirga sp. BO-16.</title>
        <authorList>
            <person name="Im W.T."/>
        </authorList>
    </citation>
    <scope>NUCLEOTIDE SEQUENCE [LARGE SCALE GENOMIC DNA]</scope>
    <source>
        <strain evidence="1 2">BO-16</strain>
    </source>
</reference>
<name>A0A3M9M2P5_9MICO</name>
<sequence length="320" mass="34785">MAMLNEPLDPREIVSTAAFLRRGIKPSRLAAGKSPVLARVRAGEYLSTDRWVQLSAAERHRALIYATTARMRSPLPMLYGVSAGIMLRLPIIGKIPQRVQVLLDARAAGSSTLVQRHRAMDLPGPMLIDGIPVTPPARTVVDLARTMSLACALAAGDWAVRLSMCGVADITNAALAVPCRGHGRAIAILAARLVDPRSESPGESLSRARMYENGFPEPDLQVPLLDERGEFGRGDFGWPGLIGEFDGLRKYRATGDAGNMASEEVVIREKRREDRARRAGWGFARWVWSDAFGGAGLTATLLAGGLERSSTHRWGRDIEN</sequence>
<dbReference type="EMBL" id="RJJQ01000020">
    <property type="protein sequence ID" value="RNI19487.1"/>
    <property type="molecule type" value="Genomic_DNA"/>
</dbReference>
<protein>
    <recommendedName>
        <fullName evidence="3">AbiEi antitoxin C-terminal domain-containing protein</fullName>
    </recommendedName>
</protein>